<evidence type="ECO:0000256" key="16">
    <source>
        <dbReference type="SAM" id="SignalP"/>
    </source>
</evidence>
<dbReference type="Pfam" id="PF08409">
    <property type="entry name" value="TMTC_DUF1736"/>
    <property type="match status" value="1"/>
</dbReference>
<feature type="repeat" description="TPR" evidence="13">
    <location>
        <begin position="506"/>
        <end position="539"/>
    </location>
</feature>
<feature type="repeat" description="TPR" evidence="13">
    <location>
        <begin position="792"/>
        <end position="825"/>
    </location>
</feature>
<gene>
    <name evidence="18" type="ORF">AAFF_G00082930</name>
</gene>
<evidence type="ECO:0000256" key="1">
    <source>
        <dbReference type="ARBA" id="ARBA00004141"/>
    </source>
</evidence>
<evidence type="ECO:0000313" key="19">
    <source>
        <dbReference type="Proteomes" id="UP001221898"/>
    </source>
</evidence>
<feature type="repeat" description="TPR" evidence="13">
    <location>
        <begin position="540"/>
        <end position="573"/>
    </location>
</feature>
<dbReference type="InterPro" id="IPR019734">
    <property type="entry name" value="TPR_rpt"/>
</dbReference>
<evidence type="ECO:0000256" key="12">
    <source>
        <dbReference type="ARBA" id="ARBA00023136"/>
    </source>
</evidence>
<evidence type="ECO:0000313" key="18">
    <source>
        <dbReference type="EMBL" id="KAJ8391983.1"/>
    </source>
</evidence>
<evidence type="ECO:0000256" key="6">
    <source>
        <dbReference type="ARBA" id="ARBA00022679"/>
    </source>
</evidence>
<feature type="transmembrane region" description="Helical" evidence="15">
    <location>
        <begin position="436"/>
        <end position="455"/>
    </location>
</feature>
<dbReference type="PANTHER" id="PTHR44216">
    <property type="entry name" value="PROTEIN O-MANNOSYL-TRANSFERASE TMTC2"/>
    <property type="match status" value="1"/>
</dbReference>
<keyword evidence="12 15" id="KW-0472">Membrane</keyword>
<keyword evidence="11 15" id="KW-1133">Transmembrane helix</keyword>
<feature type="domain" description="DUF1736" evidence="17">
    <location>
        <begin position="248"/>
        <end position="320"/>
    </location>
</feature>
<comment type="subcellular location">
    <subcellularLocation>
        <location evidence="2">Endoplasmic reticulum</location>
    </subcellularLocation>
    <subcellularLocation>
        <location evidence="1">Membrane</location>
        <topology evidence="1">Multi-pass membrane protein</topology>
    </subcellularLocation>
</comment>
<feature type="transmembrane region" description="Helical" evidence="15">
    <location>
        <begin position="406"/>
        <end position="430"/>
    </location>
</feature>
<dbReference type="GO" id="GO:0005789">
    <property type="term" value="C:endoplasmic reticulum membrane"/>
    <property type="evidence" value="ECO:0007669"/>
    <property type="project" value="TreeGrafter"/>
</dbReference>
<dbReference type="InterPro" id="IPR052384">
    <property type="entry name" value="TMTC_O-mannosyltransferase"/>
</dbReference>
<keyword evidence="6" id="KW-0808">Transferase</keyword>
<dbReference type="EC" id="2.4.1.109" evidence="5"/>
<evidence type="ECO:0000256" key="3">
    <source>
        <dbReference type="ARBA" id="ARBA00004922"/>
    </source>
</evidence>
<dbReference type="Pfam" id="PF13432">
    <property type="entry name" value="TPR_16"/>
    <property type="match status" value="2"/>
</dbReference>
<comment type="similarity">
    <text evidence="4">Belongs to the TMTC family.</text>
</comment>
<keyword evidence="16" id="KW-0732">Signal</keyword>
<protein>
    <recommendedName>
        <fullName evidence="5">dolichyl-phosphate-mannose--protein mannosyltransferase</fullName>
        <ecNumber evidence="5">2.4.1.109</ecNumber>
    </recommendedName>
</protein>
<organism evidence="18 19">
    <name type="scientific">Aldrovandia affinis</name>
    <dbReference type="NCBI Taxonomy" id="143900"/>
    <lineage>
        <taxon>Eukaryota</taxon>
        <taxon>Metazoa</taxon>
        <taxon>Chordata</taxon>
        <taxon>Craniata</taxon>
        <taxon>Vertebrata</taxon>
        <taxon>Euteleostomi</taxon>
        <taxon>Actinopterygii</taxon>
        <taxon>Neopterygii</taxon>
        <taxon>Teleostei</taxon>
        <taxon>Notacanthiformes</taxon>
        <taxon>Halosauridae</taxon>
        <taxon>Aldrovandia</taxon>
    </lineage>
</organism>
<keyword evidence="8" id="KW-0677">Repeat</keyword>
<feature type="signal peptide" evidence="16">
    <location>
        <begin position="1"/>
        <end position="20"/>
    </location>
</feature>
<feature type="repeat" description="TPR" evidence="13">
    <location>
        <begin position="656"/>
        <end position="689"/>
    </location>
</feature>
<evidence type="ECO:0000256" key="5">
    <source>
        <dbReference type="ARBA" id="ARBA00012839"/>
    </source>
</evidence>
<comment type="caution">
    <text evidence="18">The sequence shown here is derived from an EMBL/GenBank/DDBJ whole genome shotgun (WGS) entry which is preliminary data.</text>
</comment>
<sequence length="852" mass="94109">MIAELVCSAVALVLYVNTLGADFCYDDSRAIKTNQDLLPETPWTNIFYDDFWGTLLTHSGSHKSYRPLCTLSFRLNHALGGLEPWGYHLVNVTLHAAVTGLFAGLSRLLLGGGRWALLAGLLFASHPVHTEAVAGVVGRADVGAALFFLLSLLCYARHCALRPRPARGWTWLLASLALAACSMLWKEQGVTVLAVSAAYDLFVFHRLRFRQVIDLVLKRKNVSLILSVSLLAVWGAILLVARLYWMGNKPPNFSNSDNPAADSACLLTRTLTFLYLPAANLRLLLCPDTLSFDWSMDALPLLRSVADWRNLQTVAFYSGLLLLAHYGLRSPAQPREANGKAHVANGKPSANGHSCHTDPDPGQDPEPAADPVSGVPRVAENGTKPPARSPTTAPPPRTSLPATENVVAFSLGLLALPFLPATNLFFYVGFVMAERILYIPSMGLCLLVAVGARAVHVRLRGRGPRAALLYCSAGLVLLHGARTVLRNQDWHNEEMLYKSGITVNPAKAWGNLGNVLKNQGKMAEAERAYRNALYYRRNMADMLYNLGLLLQESNKFSEALHYYKLAIGSRPTLASAYLNTGIVLMNQGRLDEAKRTFLTCADIPDENLKDPHAHKNSVTSCLYNLGKLLHEQGHQEEAISVYKEAIQKMPRQFAPQSLYNMMGEAYMRLNRLPEAGHWYQESLRAKPDHIPAHLTYGKLLAITGRKTEAEQYFLKAIQLDPAKGNCYMHYGQFLLEDSRVLEAAEMAEKAARLEIGEFDVVFNAAHMLRQAGLNDAAEKYYGLSANLRPTYPAALMNLGAILHLNGKLQLAEANYLRALQLKPDDLITQSNLRKLWNIMEKQGLKTVGPSLP</sequence>
<dbReference type="EMBL" id="JAINUG010000150">
    <property type="protein sequence ID" value="KAJ8391983.1"/>
    <property type="molecule type" value="Genomic_DNA"/>
</dbReference>
<feature type="transmembrane region" description="Helical" evidence="15">
    <location>
        <begin position="168"/>
        <end position="185"/>
    </location>
</feature>
<dbReference type="InterPro" id="IPR011990">
    <property type="entry name" value="TPR-like_helical_dom_sf"/>
</dbReference>
<keyword evidence="7 15" id="KW-0812">Transmembrane</keyword>
<dbReference type="PROSITE" id="PS50005">
    <property type="entry name" value="TPR"/>
    <property type="match status" value="6"/>
</dbReference>
<dbReference type="GO" id="GO:0004169">
    <property type="term" value="F:dolichyl-phosphate-mannose-protein mannosyltransferase activity"/>
    <property type="evidence" value="ECO:0007669"/>
    <property type="project" value="UniProtKB-EC"/>
</dbReference>
<keyword evidence="19" id="KW-1185">Reference proteome</keyword>
<keyword evidence="10" id="KW-0256">Endoplasmic reticulum</keyword>
<evidence type="ECO:0000256" key="9">
    <source>
        <dbReference type="ARBA" id="ARBA00022803"/>
    </source>
</evidence>
<dbReference type="AlphaFoldDB" id="A0AAD7RXH6"/>
<keyword evidence="9 13" id="KW-0802">TPR repeat</keyword>
<feature type="chain" id="PRO_5041930805" description="dolichyl-phosphate-mannose--protein mannosyltransferase" evidence="16">
    <location>
        <begin position="21"/>
        <end position="852"/>
    </location>
</feature>
<feature type="transmembrane region" description="Helical" evidence="15">
    <location>
        <begin position="191"/>
        <end position="209"/>
    </location>
</feature>
<feature type="repeat" description="TPR" evidence="13">
    <location>
        <begin position="690"/>
        <end position="723"/>
    </location>
</feature>
<accession>A0AAD7RXH6</accession>
<evidence type="ECO:0000256" key="8">
    <source>
        <dbReference type="ARBA" id="ARBA00022737"/>
    </source>
</evidence>
<evidence type="ECO:0000256" key="2">
    <source>
        <dbReference type="ARBA" id="ARBA00004240"/>
    </source>
</evidence>
<evidence type="ECO:0000256" key="11">
    <source>
        <dbReference type="ARBA" id="ARBA00022989"/>
    </source>
</evidence>
<evidence type="ECO:0000256" key="7">
    <source>
        <dbReference type="ARBA" id="ARBA00022692"/>
    </source>
</evidence>
<dbReference type="Pfam" id="PF13424">
    <property type="entry name" value="TPR_12"/>
    <property type="match status" value="2"/>
</dbReference>
<feature type="repeat" description="TPR" evidence="13">
    <location>
        <begin position="619"/>
        <end position="652"/>
    </location>
</feature>
<evidence type="ECO:0000256" key="4">
    <source>
        <dbReference type="ARBA" id="ARBA00007882"/>
    </source>
</evidence>
<dbReference type="Gene3D" id="1.25.40.10">
    <property type="entry name" value="Tetratricopeptide repeat domain"/>
    <property type="match status" value="3"/>
</dbReference>
<feature type="transmembrane region" description="Helical" evidence="15">
    <location>
        <begin position="221"/>
        <end position="245"/>
    </location>
</feature>
<feature type="transmembrane region" description="Helical" evidence="15">
    <location>
        <begin position="136"/>
        <end position="156"/>
    </location>
</feature>
<dbReference type="SUPFAM" id="SSF48452">
    <property type="entry name" value="TPR-like"/>
    <property type="match status" value="2"/>
</dbReference>
<evidence type="ECO:0000256" key="13">
    <source>
        <dbReference type="PROSITE-ProRule" id="PRU00339"/>
    </source>
</evidence>
<dbReference type="InterPro" id="IPR013618">
    <property type="entry name" value="TMTC_DUF1736"/>
</dbReference>
<comment type="pathway">
    <text evidence="3">Protein modification; protein glycosylation.</text>
</comment>
<name>A0AAD7RXH6_9TELE</name>
<evidence type="ECO:0000256" key="14">
    <source>
        <dbReference type="SAM" id="MobiDB-lite"/>
    </source>
</evidence>
<reference evidence="18" key="1">
    <citation type="journal article" date="2023" name="Science">
        <title>Genome structures resolve the early diversification of teleost fishes.</title>
        <authorList>
            <person name="Parey E."/>
            <person name="Louis A."/>
            <person name="Montfort J."/>
            <person name="Bouchez O."/>
            <person name="Roques C."/>
            <person name="Iampietro C."/>
            <person name="Lluch J."/>
            <person name="Castinel A."/>
            <person name="Donnadieu C."/>
            <person name="Desvignes T."/>
            <person name="Floi Bucao C."/>
            <person name="Jouanno E."/>
            <person name="Wen M."/>
            <person name="Mejri S."/>
            <person name="Dirks R."/>
            <person name="Jansen H."/>
            <person name="Henkel C."/>
            <person name="Chen W.J."/>
            <person name="Zahm M."/>
            <person name="Cabau C."/>
            <person name="Klopp C."/>
            <person name="Thompson A.W."/>
            <person name="Robinson-Rechavi M."/>
            <person name="Braasch I."/>
            <person name="Lecointre G."/>
            <person name="Bobe J."/>
            <person name="Postlethwait J.H."/>
            <person name="Berthelot C."/>
            <person name="Roest Crollius H."/>
            <person name="Guiguen Y."/>
        </authorList>
    </citation>
    <scope>NUCLEOTIDE SEQUENCE</scope>
    <source>
        <strain evidence="18">NC1722</strain>
    </source>
</reference>
<proteinExistence type="inferred from homology"/>
<feature type="region of interest" description="Disordered" evidence="14">
    <location>
        <begin position="334"/>
        <end position="400"/>
    </location>
</feature>
<dbReference type="SMART" id="SM00028">
    <property type="entry name" value="TPR"/>
    <property type="match status" value="8"/>
</dbReference>
<evidence type="ECO:0000256" key="15">
    <source>
        <dbReference type="SAM" id="Phobius"/>
    </source>
</evidence>
<evidence type="ECO:0000256" key="10">
    <source>
        <dbReference type="ARBA" id="ARBA00022824"/>
    </source>
</evidence>
<dbReference type="FunFam" id="1.25.40.10:FF:000130">
    <property type="entry name" value="Transmembrane and tetratricopeptide repeat containing 2"/>
    <property type="match status" value="1"/>
</dbReference>
<dbReference type="PANTHER" id="PTHR44216:SF3">
    <property type="entry name" value="PROTEIN O-MANNOSYL-TRANSFERASE TMTC2"/>
    <property type="match status" value="1"/>
</dbReference>
<evidence type="ECO:0000259" key="17">
    <source>
        <dbReference type="Pfam" id="PF08409"/>
    </source>
</evidence>
<dbReference type="Proteomes" id="UP001221898">
    <property type="component" value="Unassembled WGS sequence"/>
</dbReference>